<dbReference type="Gene3D" id="1.25.40.10">
    <property type="entry name" value="Tetratricopeptide repeat domain"/>
    <property type="match status" value="1"/>
</dbReference>
<dbReference type="InterPro" id="IPR011990">
    <property type="entry name" value="TPR-like_helical_dom_sf"/>
</dbReference>
<proteinExistence type="predicted"/>
<dbReference type="Gene3D" id="3.40.50.300">
    <property type="entry name" value="P-loop containing nucleotide triphosphate hydrolases"/>
    <property type="match status" value="1"/>
</dbReference>
<dbReference type="PANTHER" id="PTHR47691">
    <property type="entry name" value="REGULATOR-RELATED"/>
    <property type="match status" value="1"/>
</dbReference>
<gene>
    <name evidence="1" type="ORF">GCM10009839_79690</name>
</gene>
<sequence>MQGNHPPDLPGLTLLVGMAGIGKTALALIWAHRSAEAFPDGRLYVDLKGFAERGTPMSADEAVRVLLDCLGVPDHLLPATAGGRIALYRAVIADKRVLIVLDNVHHADQVRPLLPPAGPAQVLATSRNALASLVTIDLARTVALQPLSALESRELLNKRLGPERTAGREDAVAAIAEHCAHLPLALVVAAGRAWVRPDVPLEDLAAQLGAVGGSLGALDGGDAAISVRTVLSWSYCQLSACAARLYRLLALHPGPDVAVPAAASLAALPSVEAHAALVELVAMNMASVDGRGRYRRHSLLEAFAAERLAAEECEEERDRAYRRMVDHYLRTVVQVNMLHATTALPTAEELAPAPAGALTTVIEDSFGGIAWFDAEREVMAALLADLAAAGMDAEVWQLACARSIGMARNARWEEDIAGARLALEATRRLGDRVAEAHVHRMFGRDLPRIGDPEGGMHHLDRALELYVEAGHAPGAAETKRTMANVRFLQGEVAATLPLLREFLDHVEGTGELHAQAQGLNSLGWSYAHLGRLPEALACCRRALHLKLATGRHEHIGLLWDSLGYIHHRLGDLDESVSCYRRAIDACLQEGDDNQVALAAMRLGDALHDLGDYGAARMNWRDALTAFEELRRPEAEVVRERLAGVRVGGGGRGARVGLG</sequence>
<dbReference type="SMART" id="SM00028">
    <property type="entry name" value="TPR"/>
    <property type="match status" value="3"/>
</dbReference>
<dbReference type="Pfam" id="PF13374">
    <property type="entry name" value="TPR_10"/>
    <property type="match status" value="1"/>
</dbReference>
<dbReference type="InterPro" id="IPR027417">
    <property type="entry name" value="P-loop_NTPase"/>
</dbReference>
<dbReference type="EMBL" id="BAAAQN010000069">
    <property type="protein sequence ID" value="GAA2058097.1"/>
    <property type="molecule type" value="Genomic_DNA"/>
</dbReference>
<dbReference type="RefSeq" id="WP_344670912.1">
    <property type="nucleotide sequence ID" value="NZ_BAAAQN010000069.1"/>
</dbReference>
<dbReference type="Proteomes" id="UP001500751">
    <property type="component" value="Unassembled WGS sequence"/>
</dbReference>
<keyword evidence="2" id="KW-1185">Reference proteome</keyword>
<organism evidence="1 2">
    <name type="scientific">Catenulispora yoronensis</name>
    <dbReference type="NCBI Taxonomy" id="450799"/>
    <lineage>
        <taxon>Bacteria</taxon>
        <taxon>Bacillati</taxon>
        <taxon>Actinomycetota</taxon>
        <taxon>Actinomycetes</taxon>
        <taxon>Catenulisporales</taxon>
        <taxon>Catenulisporaceae</taxon>
        <taxon>Catenulispora</taxon>
    </lineage>
</organism>
<evidence type="ECO:0000313" key="2">
    <source>
        <dbReference type="Proteomes" id="UP001500751"/>
    </source>
</evidence>
<evidence type="ECO:0000313" key="1">
    <source>
        <dbReference type="EMBL" id="GAA2058097.1"/>
    </source>
</evidence>
<evidence type="ECO:0008006" key="3">
    <source>
        <dbReference type="Google" id="ProtNLM"/>
    </source>
</evidence>
<accession>A0ABN2VBC3</accession>
<protein>
    <recommendedName>
        <fullName evidence="3">Tetratricopeptide repeat protein</fullName>
    </recommendedName>
</protein>
<reference evidence="1 2" key="1">
    <citation type="journal article" date="2019" name="Int. J. Syst. Evol. Microbiol.">
        <title>The Global Catalogue of Microorganisms (GCM) 10K type strain sequencing project: providing services to taxonomists for standard genome sequencing and annotation.</title>
        <authorList>
            <consortium name="The Broad Institute Genomics Platform"/>
            <consortium name="The Broad Institute Genome Sequencing Center for Infectious Disease"/>
            <person name="Wu L."/>
            <person name="Ma J."/>
        </authorList>
    </citation>
    <scope>NUCLEOTIDE SEQUENCE [LARGE SCALE GENOMIC DNA]</scope>
    <source>
        <strain evidence="1 2">JCM 16014</strain>
    </source>
</reference>
<dbReference type="InterPro" id="IPR019734">
    <property type="entry name" value="TPR_rpt"/>
</dbReference>
<comment type="caution">
    <text evidence="1">The sequence shown here is derived from an EMBL/GenBank/DDBJ whole genome shotgun (WGS) entry which is preliminary data.</text>
</comment>
<dbReference type="PANTHER" id="PTHR47691:SF3">
    <property type="entry name" value="HTH-TYPE TRANSCRIPTIONAL REGULATOR RV0890C-RELATED"/>
    <property type="match status" value="1"/>
</dbReference>
<dbReference type="PRINTS" id="PR00364">
    <property type="entry name" value="DISEASERSIST"/>
</dbReference>
<name>A0ABN2VBC3_9ACTN</name>
<dbReference type="Pfam" id="PF13424">
    <property type="entry name" value="TPR_12"/>
    <property type="match status" value="1"/>
</dbReference>
<dbReference type="SUPFAM" id="SSF52540">
    <property type="entry name" value="P-loop containing nucleoside triphosphate hydrolases"/>
    <property type="match status" value="1"/>
</dbReference>
<dbReference type="SUPFAM" id="SSF48452">
    <property type="entry name" value="TPR-like"/>
    <property type="match status" value="2"/>
</dbReference>